<reference evidence="2" key="1">
    <citation type="journal article" date="2008" name="Nat. Genet.">
        <title>The Pristionchus pacificus genome provides a unique perspective on nematode lifestyle and parasitism.</title>
        <authorList>
            <person name="Dieterich C."/>
            <person name="Clifton S.W."/>
            <person name="Schuster L.N."/>
            <person name="Chinwalla A."/>
            <person name="Delehaunty K."/>
            <person name="Dinkelacker I."/>
            <person name="Fulton L."/>
            <person name="Fulton R."/>
            <person name="Godfrey J."/>
            <person name="Minx P."/>
            <person name="Mitreva M."/>
            <person name="Roeseler W."/>
            <person name="Tian H."/>
            <person name="Witte H."/>
            <person name="Yang S.P."/>
            <person name="Wilson R.K."/>
            <person name="Sommer R.J."/>
        </authorList>
    </citation>
    <scope>NUCLEOTIDE SEQUENCE [LARGE SCALE GENOMIC DNA]</scope>
    <source>
        <strain evidence="2">PS312</strain>
    </source>
</reference>
<dbReference type="EnsemblMetazoa" id="PPA19278.1">
    <property type="protein sequence ID" value="PPA19278.1"/>
    <property type="gene ID" value="WBGene00108832"/>
</dbReference>
<name>A0A2A6B5K7_PRIPA</name>
<dbReference type="AlphaFoldDB" id="A0A2A6B5K7"/>
<keyword evidence="2" id="KW-1185">Reference proteome</keyword>
<dbReference type="Proteomes" id="UP000005239">
    <property type="component" value="Unassembled WGS sequence"/>
</dbReference>
<dbReference type="OrthoDB" id="8042252at2759"/>
<reference evidence="1" key="2">
    <citation type="submission" date="2022-06" db="UniProtKB">
        <authorList>
            <consortium name="EnsemblMetazoa"/>
        </authorList>
    </citation>
    <scope>IDENTIFICATION</scope>
    <source>
        <strain evidence="1">PS312</strain>
    </source>
</reference>
<accession>A0A2A6B5K7</accession>
<evidence type="ECO:0000313" key="2">
    <source>
        <dbReference type="Proteomes" id="UP000005239"/>
    </source>
</evidence>
<sequence length="82" mass="9156">MPSLRVLLICAALILAVHCSCLSDCDECTQAKGAACWYNNWQRRDDRCGTEIGKDDDRRFSFEHPFGGRCNCCPPPASSEED</sequence>
<accession>A0A8R1YE71</accession>
<evidence type="ECO:0000313" key="1">
    <source>
        <dbReference type="EnsemblMetazoa" id="PPA19278.1"/>
    </source>
</evidence>
<organism evidence="1 2">
    <name type="scientific">Pristionchus pacificus</name>
    <name type="common">Parasitic nematode worm</name>
    <dbReference type="NCBI Taxonomy" id="54126"/>
    <lineage>
        <taxon>Eukaryota</taxon>
        <taxon>Metazoa</taxon>
        <taxon>Ecdysozoa</taxon>
        <taxon>Nematoda</taxon>
        <taxon>Chromadorea</taxon>
        <taxon>Rhabditida</taxon>
        <taxon>Rhabditina</taxon>
        <taxon>Diplogasteromorpha</taxon>
        <taxon>Diplogasteroidea</taxon>
        <taxon>Neodiplogasteridae</taxon>
        <taxon>Pristionchus</taxon>
    </lineage>
</organism>
<protein>
    <submittedName>
        <fullName evidence="1">Uncharacterized protein</fullName>
    </submittedName>
</protein>
<proteinExistence type="predicted"/>
<gene>
    <name evidence="1" type="primary">WBGene00108832</name>
</gene>